<protein>
    <recommendedName>
        <fullName evidence="8">Carrier domain-containing protein</fullName>
    </recommendedName>
</protein>
<evidence type="ECO:0000256" key="3">
    <source>
        <dbReference type="ARBA" id="ARBA00022450"/>
    </source>
</evidence>
<name>A0A0D7WSZ5_9BACL</name>
<organism evidence="9 10">
    <name type="scientific">Paenibacillus terrae</name>
    <dbReference type="NCBI Taxonomy" id="159743"/>
    <lineage>
        <taxon>Bacteria</taxon>
        <taxon>Bacillati</taxon>
        <taxon>Bacillota</taxon>
        <taxon>Bacilli</taxon>
        <taxon>Bacillales</taxon>
        <taxon>Paenibacillaceae</taxon>
        <taxon>Paenibacillus</taxon>
    </lineage>
</organism>
<dbReference type="GO" id="GO:0044550">
    <property type="term" value="P:secondary metabolite biosynthetic process"/>
    <property type="evidence" value="ECO:0007669"/>
    <property type="project" value="UniProtKB-ARBA"/>
</dbReference>
<dbReference type="Gene3D" id="3.30.300.30">
    <property type="match status" value="2"/>
</dbReference>
<keyword evidence="10" id="KW-1185">Reference proteome</keyword>
<dbReference type="EMBL" id="JTHP01000146">
    <property type="protein sequence ID" value="KJD42270.1"/>
    <property type="molecule type" value="Genomic_DNA"/>
</dbReference>
<dbReference type="Gene3D" id="3.30.559.10">
    <property type="entry name" value="Chloramphenicol acetyltransferase-like domain"/>
    <property type="match status" value="1"/>
</dbReference>
<dbReference type="PROSITE" id="PS50075">
    <property type="entry name" value="CARRIER"/>
    <property type="match status" value="2"/>
</dbReference>
<keyword evidence="5" id="KW-0436">Ligase</keyword>
<dbReference type="NCBIfam" id="TIGR01733">
    <property type="entry name" value="AA-adenyl-dom"/>
    <property type="match status" value="1"/>
</dbReference>
<feature type="non-terminal residue" evidence="9">
    <location>
        <position position="1"/>
    </location>
</feature>
<dbReference type="Gene3D" id="1.10.1200.10">
    <property type="entry name" value="ACP-like"/>
    <property type="match status" value="2"/>
</dbReference>
<dbReference type="InterPro" id="IPR001242">
    <property type="entry name" value="Condensation_dom"/>
</dbReference>
<dbReference type="Pfam" id="PF00550">
    <property type="entry name" value="PP-binding"/>
    <property type="match status" value="2"/>
</dbReference>
<feature type="domain" description="Carrier" evidence="8">
    <location>
        <begin position="118"/>
        <end position="193"/>
    </location>
</feature>
<feature type="domain" description="Carrier" evidence="8">
    <location>
        <begin position="1158"/>
        <end position="1199"/>
    </location>
</feature>
<dbReference type="SUPFAM" id="SSF47336">
    <property type="entry name" value="ACP-like"/>
    <property type="match status" value="1"/>
</dbReference>
<evidence type="ECO:0000259" key="8">
    <source>
        <dbReference type="PROSITE" id="PS50075"/>
    </source>
</evidence>
<evidence type="ECO:0000256" key="2">
    <source>
        <dbReference type="ARBA" id="ARBA00006432"/>
    </source>
</evidence>
<dbReference type="PANTHER" id="PTHR45527:SF14">
    <property type="entry name" value="PLIPASTATIN SYNTHASE SUBUNIT B"/>
    <property type="match status" value="1"/>
</dbReference>
<dbReference type="SUPFAM" id="SSF52777">
    <property type="entry name" value="CoA-dependent acyltransferases"/>
    <property type="match status" value="2"/>
</dbReference>
<dbReference type="GO" id="GO:0072330">
    <property type="term" value="P:monocarboxylic acid biosynthetic process"/>
    <property type="evidence" value="ECO:0007669"/>
    <property type="project" value="UniProtKB-ARBA"/>
</dbReference>
<dbReference type="GO" id="GO:0043041">
    <property type="term" value="P:amino acid activation for nonribosomal peptide biosynthetic process"/>
    <property type="evidence" value="ECO:0007669"/>
    <property type="project" value="TreeGrafter"/>
</dbReference>
<comment type="similarity">
    <text evidence="2">Belongs to the ATP-dependent AMP-binding enzyme family.</text>
</comment>
<dbReference type="InterPro" id="IPR020806">
    <property type="entry name" value="PKS_PP-bd"/>
</dbReference>
<evidence type="ECO:0000256" key="6">
    <source>
        <dbReference type="ARBA" id="ARBA00023194"/>
    </source>
</evidence>
<dbReference type="InterPro" id="IPR045851">
    <property type="entry name" value="AMP-bd_C_sf"/>
</dbReference>
<reference evidence="9 10" key="1">
    <citation type="submission" date="2014-11" db="EMBL/GenBank/DDBJ databases">
        <title>Draft Genome Sequences of Paenibacillus polymyxa NRRL B-30509 and Paenibacillus terrae NRRL B-30644, Strains from a Poultry Environment that Produce Tridecaptin A and Paenicidins.</title>
        <authorList>
            <person name="van Belkum M.J."/>
            <person name="Lohans C.T."/>
            <person name="Vederas J.C."/>
        </authorList>
    </citation>
    <scope>NUCLEOTIDE SEQUENCE [LARGE SCALE GENOMIC DNA]</scope>
    <source>
        <strain evidence="9 10">NRRL B-30644</strain>
    </source>
</reference>
<dbReference type="Pfam" id="PF00501">
    <property type="entry name" value="AMP-binding"/>
    <property type="match status" value="1"/>
</dbReference>
<accession>A0A0D7WSZ5</accession>
<dbReference type="Proteomes" id="UP000032534">
    <property type="component" value="Unassembled WGS sequence"/>
</dbReference>
<keyword evidence="6" id="KW-0045">Antibiotic biosynthesis</keyword>
<comment type="cofactor">
    <cofactor evidence="1">
        <name>pantetheine 4'-phosphate</name>
        <dbReference type="ChEBI" id="CHEBI:47942"/>
    </cofactor>
</comment>
<comment type="caution">
    <text evidence="9">The sequence shown here is derived from an EMBL/GenBank/DDBJ whole genome shotgun (WGS) entry which is preliminary data.</text>
</comment>
<dbReference type="InterPro" id="IPR009081">
    <property type="entry name" value="PP-bd_ACP"/>
</dbReference>
<dbReference type="PROSITE" id="PS00455">
    <property type="entry name" value="AMP_BINDING"/>
    <property type="match status" value="1"/>
</dbReference>
<gene>
    <name evidence="9" type="ORF">QD47_29205</name>
</gene>
<dbReference type="InterPro" id="IPR023213">
    <property type="entry name" value="CAT-like_dom_sf"/>
</dbReference>
<evidence type="ECO:0000256" key="7">
    <source>
        <dbReference type="ARBA" id="ARBA00023268"/>
    </source>
</evidence>
<evidence type="ECO:0000313" key="9">
    <source>
        <dbReference type="EMBL" id="KJD42270.1"/>
    </source>
</evidence>
<dbReference type="OrthoDB" id="9765680at2"/>
<dbReference type="InterPro" id="IPR000873">
    <property type="entry name" value="AMP-dep_synth/lig_dom"/>
</dbReference>
<evidence type="ECO:0000256" key="5">
    <source>
        <dbReference type="ARBA" id="ARBA00022598"/>
    </source>
</evidence>
<dbReference type="GO" id="GO:0016874">
    <property type="term" value="F:ligase activity"/>
    <property type="evidence" value="ECO:0007669"/>
    <property type="project" value="UniProtKB-KW"/>
</dbReference>
<dbReference type="InterPro" id="IPR036736">
    <property type="entry name" value="ACP-like_sf"/>
</dbReference>
<evidence type="ECO:0000256" key="4">
    <source>
        <dbReference type="ARBA" id="ARBA00022553"/>
    </source>
</evidence>
<dbReference type="FunFam" id="1.10.1200.10:FF:000016">
    <property type="entry name" value="Non-ribosomal peptide synthase"/>
    <property type="match status" value="1"/>
</dbReference>
<keyword evidence="3" id="KW-0596">Phosphopantetheine</keyword>
<dbReference type="Pfam" id="PF13193">
    <property type="entry name" value="AMP-binding_C"/>
    <property type="match status" value="2"/>
</dbReference>
<dbReference type="SMART" id="SM00823">
    <property type="entry name" value="PKS_PP"/>
    <property type="match status" value="1"/>
</dbReference>
<evidence type="ECO:0000313" key="10">
    <source>
        <dbReference type="Proteomes" id="UP000032534"/>
    </source>
</evidence>
<dbReference type="FunFam" id="2.30.38.10:FF:000001">
    <property type="entry name" value="Non-ribosomal peptide synthetase PvdI"/>
    <property type="match status" value="1"/>
</dbReference>
<dbReference type="Pfam" id="PF00668">
    <property type="entry name" value="Condensation"/>
    <property type="match status" value="1"/>
</dbReference>
<dbReference type="InterPro" id="IPR020845">
    <property type="entry name" value="AMP-binding_CS"/>
</dbReference>
<dbReference type="Gene3D" id="3.30.559.30">
    <property type="entry name" value="Nonribosomal peptide synthetase, condensation domain"/>
    <property type="match status" value="1"/>
</dbReference>
<dbReference type="FunFam" id="3.40.50.12780:FF:000012">
    <property type="entry name" value="Non-ribosomal peptide synthetase"/>
    <property type="match status" value="1"/>
</dbReference>
<dbReference type="CDD" id="cd19531">
    <property type="entry name" value="LCL_NRPS-like"/>
    <property type="match status" value="1"/>
</dbReference>
<dbReference type="GO" id="GO:0005829">
    <property type="term" value="C:cytosol"/>
    <property type="evidence" value="ECO:0007669"/>
    <property type="project" value="TreeGrafter"/>
</dbReference>
<sequence length="1199" mass="135703">GNIEYLGRIDHQLKIHGYRIECGEVEARLLEHEGVREAVVVAKHDEREQAYLCAYYVSSEALSVTELRAHLTALLPEYMVPSYFVHLDQMPLTPNGKVDRNALPQPDGQLAAGTVYEAPRTALEEKLVQLWAEVLGGEHMGIADHFFERGGHSLKVVTLISRIYRELGLEVPMKEIFARPTVKELAAYVRELAPSEYGRIQRVEERGSYATSSAQKRMYVLQQIEPTSTRYNMPGGLELQGALDAEQLEEAIRAVILRHESLRTSFGVEDGEPVQRVHETVPFVLEMERATEAEMAQQVETFLRPFDLSQAPLLRVKLVRLAEERFLLLYDMHHIVSDGVSMDLLVRDFMAAYAGETLPELRIQYKDYAVWQQGTLGTARMNEQESYWLSQYAEQPPVLELPTDRPRPAIMDNAGGSIGTTIDRETVEGLKRIASETGATLYMVLLAAYSVWMHKYTGQEDIVVGTPVSGRTHADTEPMIGMFVNTLALRNYPSGSKRFIDFVREVKERTVAAFEHQEYPFEELVEKLPLQRDMSRNPLFDTMLVLQNMAQTELQLDGLQIGAAAFHNLTTKFDLTINTVENAQGLQIVLEYRSVLFEQATMERWLGHFGNVLATVTQEPLQAIADIRILSEEEQQHFQQFNDTAADYPYKKTIVGLFEEQAARTPEAIAVVCGDERLTYRELNERANRLAWTLRKKGVGRDRIVGLVLNHSVEMITAILGVLKAGGAYLPMDPDYPQERIAFMLQNSGTSRLVTSQALAGLIEEITFDGESVLLEDTVDAYSHNPQVDITPQQLAYIIYTSGTTGQPKGTMIEHRNVVRLLFNDQFAFDFSDRDVWTVFHSFCFDFSVWEMYGALLYGGKLVIVPKMTARDPERFLQLLRDERVTVLNQTPSAFYPLSQAEMMRPDTDLQVRTIIFGGEALAPGQLAAWHRKYPHTDLINMYGITETTVHATYKKIGEEEMERGISNIGKPIPTLRVYMLDENRQLVPVGVAGEMYVSGEGVARGYLNRVELTAEKFVSNPFEPGERMYRTGDLVRWLPDGNIEYLGRIDHQVKIRGYRIECGEVEARLLEHEAVREAVVVAKHDEREQAYLCAYYVSSETLSVTELRAHLAALLPEYMIPAYFVHLHQMPLTPNGKIDRNALPKPDRQVAEAGYEAPRSDIESRLADIWQGVLSVERIGIHDHFFALGGDSIKAIQV</sequence>
<dbReference type="Gene3D" id="2.30.38.10">
    <property type="entry name" value="Luciferase, Domain 3"/>
    <property type="match status" value="1"/>
</dbReference>
<dbReference type="SUPFAM" id="SSF56801">
    <property type="entry name" value="Acetyl-CoA synthetase-like"/>
    <property type="match status" value="2"/>
</dbReference>
<keyword evidence="7" id="KW-0511">Multifunctional enzyme</keyword>
<feature type="non-terminal residue" evidence="9">
    <location>
        <position position="1199"/>
    </location>
</feature>
<evidence type="ECO:0000256" key="1">
    <source>
        <dbReference type="ARBA" id="ARBA00001957"/>
    </source>
</evidence>
<dbReference type="AlphaFoldDB" id="A0A0D7WSZ5"/>
<dbReference type="Gene3D" id="3.40.50.980">
    <property type="match status" value="2"/>
</dbReference>
<dbReference type="GO" id="GO:0008610">
    <property type="term" value="P:lipid biosynthetic process"/>
    <property type="evidence" value="ECO:0007669"/>
    <property type="project" value="UniProtKB-ARBA"/>
</dbReference>
<dbReference type="CDD" id="cd17643">
    <property type="entry name" value="A_NRPS_Cytc1-like"/>
    <property type="match status" value="1"/>
</dbReference>
<dbReference type="InterPro" id="IPR025110">
    <property type="entry name" value="AMP-bd_C"/>
</dbReference>
<dbReference type="PANTHER" id="PTHR45527">
    <property type="entry name" value="NONRIBOSOMAL PEPTIDE SYNTHETASE"/>
    <property type="match status" value="1"/>
</dbReference>
<dbReference type="GO" id="GO:0017000">
    <property type="term" value="P:antibiotic biosynthetic process"/>
    <property type="evidence" value="ECO:0007669"/>
    <property type="project" value="UniProtKB-KW"/>
</dbReference>
<dbReference type="InterPro" id="IPR010071">
    <property type="entry name" value="AA_adenyl_dom"/>
</dbReference>
<dbReference type="FunFam" id="3.30.300.30:FF:000010">
    <property type="entry name" value="Enterobactin synthetase component F"/>
    <property type="match status" value="2"/>
</dbReference>
<dbReference type="FunFam" id="3.40.50.980:FF:000002">
    <property type="entry name" value="Enterobactin synthetase component F"/>
    <property type="match status" value="1"/>
</dbReference>
<dbReference type="GO" id="GO:0031177">
    <property type="term" value="F:phosphopantetheine binding"/>
    <property type="evidence" value="ECO:0007669"/>
    <property type="project" value="InterPro"/>
</dbReference>
<keyword evidence="4" id="KW-0597">Phosphoprotein</keyword>
<proteinExistence type="inferred from homology"/>